<reference evidence="1" key="1">
    <citation type="submission" date="2020-09" db="EMBL/GenBank/DDBJ databases">
        <authorList>
            <person name="Kikuchi T."/>
        </authorList>
    </citation>
    <scope>NUCLEOTIDE SEQUENCE</scope>
    <source>
        <strain evidence="1">Ka4C1</strain>
    </source>
</reference>
<proteinExistence type="predicted"/>
<dbReference type="EMBL" id="CAJFDI010000005">
    <property type="protein sequence ID" value="CAD5231654.1"/>
    <property type="molecule type" value="Genomic_DNA"/>
</dbReference>
<dbReference type="AlphaFoldDB" id="A0A7I8X5R0"/>
<dbReference type="Proteomes" id="UP000659654">
    <property type="component" value="Unassembled WGS sequence"/>
</dbReference>
<name>A0A7I8X5R0_BURXY</name>
<comment type="caution">
    <text evidence="1">The sequence shown here is derived from an EMBL/GenBank/DDBJ whole genome shotgun (WGS) entry which is preliminary data.</text>
</comment>
<organism evidence="1 2">
    <name type="scientific">Bursaphelenchus xylophilus</name>
    <name type="common">Pinewood nematode worm</name>
    <name type="synonym">Aphelenchoides xylophilus</name>
    <dbReference type="NCBI Taxonomy" id="6326"/>
    <lineage>
        <taxon>Eukaryota</taxon>
        <taxon>Metazoa</taxon>
        <taxon>Ecdysozoa</taxon>
        <taxon>Nematoda</taxon>
        <taxon>Chromadorea</taxon>
        <taxon>Rhabditida</taxon>
        <taxon>Tylenchina</taxon>
        <taxon>Tylenchomorpha</taxon>
        <taxon>Aphelenchoidea</taxon>
        <taxon>Aphelenchoididae</taxon>
        <taxon>Bursaphelenchus</taxon>
    </lineage>
</organism>
<evidence type="ECO:0000313" key="1">
    <source>
        <dbReference type="EMBL" id="CAD5231654.1"/>
    </source>
</evidence>
<accession>A0A7I8X5R0</accession>
<dbReference type="EMBL" id="CAJFCV020000005">
    <property type="protein sequence ID" value="CAG9122914.1"/>
    <property type="molecule type" value="Genomic_DNA"/>
</dbReference>
<keyword evidence="2" id="KW-1185">Reference proteome</keyword>
<sequence length="94" mass="10428">MALFTKVDMLYPPVLVVFPNAGGSSDHSLLSIIILIPVKKTLRATTLTSSLLRNRIKASPVRADLLLPFQSYFSITHRSEFSFSVALTFSIFVL</sequence>
<protein>
    <submittedName>
        <fullName evidence="1">(pine wood nematode) hypothetical protein</fullName>
    </submittedName>
</protein>
<evidence type="ECO:0000313" key="2">
    <source>
        <dbReference type="Proteomes" id="UP000659654"/>
    </source>
</evidence>
<gene>
    <name evidence="1" type="ORF">BXYJ_LOCUS11750</name>
</gene>
<dbReference type="Proteomes" id="UP000582659">
    <property type="component" value="Unassembled WGS sequence"/>
</dbReference>